<evidence type="ECO:0000313" key="3">
    <source>
        <dbReference type="Proteomes" id="UP001311232"/>
    </source>
</evidence>
<name>A0AAV9RUB9_9TELE</name>
<evidence type="ECO:0000256" key="1">
    <source>
        <dbReference type="SAM" id="MobiDB-lite"/>
    </source>
</evidence>
<dbReference type="EMBL" id="JAHHUM010001337">
    <property type="protein sequence ID" value="KAK5612659.1"/>
    <property type="molecule type" value="Genomic_DNA"/>
</dbReference>
<feature type="region of interest" description="Disordered" evidence="1">
    <location>
        <begin position="51"/>
        <end position="71"/>
    </location>
</feature>
<organism evidence="2 3">
    <name type="scientific">Crenichthys baileyi</name>
    <name type="common">White River springfish</name>
    <dbReference type="NCBI Taxonomy" id="28760"/>
    <lineage>
        <taxon>Eukaryota</taxon>
        <taxon>Metazoa</taxon>
        <taxon>Chordata</taxon>
        <taxon>Craniata</taxon>
        <taxon>Vertebrata</taxon>
        <taxon>Euteleostomi</taxon>
        <taxon>Actinopterygii</taxon>
        <taxon>Neopterygii</taxon>
        <taxon>Teleostei</taxon>
        <taxon>Neoteleostei</taxon>
        <taxon>Acanthomorphata</taxon>
        <taxon>Ovalentaria</taxon>
        <taxon>Atherinomorphae</taxon>
        <taxon>Cyprinodontiformes</taxon>
        <taxon>Goodeidae</taxon>
        <taxon>Crenichthys</taxon>
    </lineage>
</organism>
<dbReference type="AlphaFoldDB" id="A0AAV9RUB9"/>
<sequence>MWVSDILVHTPSQLVVQCSLHPTSPSPGARQKHTGWDECESVGERVEELGSFPQAPAHGSTLSTKTSEPGRGTLACKADPAEANHVLENSLQRRCLYKPSLNEEQRPRITVVTVGYGNVQLVDGQNEPSFSHSYGVCRLQDGSGTCADDSFTLNRLQRHTIPSTVHLSLA</sequence>
<comment type="caution">
    <text evidence="2">The sequence shown here is derived from an EMBL/GenBank/DDBJ whole genome shotgun (WGS) entry which is preliminary data.</text>
</comment>
<keyword evidence="3" id="KW-1185">Reference proteome</keyword>
<reference evidence="2 3" key="1">
    <citation type="submission" date="2021-06" db="EMBL/GenBank/DDBJ databases">
        <authorList>
            <person name="Palmer J.M."/>
        </authorList>
    </citation>
    <scope>NUCLEOTIDE SEQUENCE [LARGE SCALE GENOMIC DNA]</scope>
    <source>
        <strain evidence="2 3">MEX-2019</strain>
        <tissue evidence="2">Muscle</tissue>
    </source>
</reference>
<gene>
    <name evidence="2" type="ORF">CRENBAI_009390</name>
</gene>
<evidence type="ECO:0000313" key="2">
    <source>
        <dbReference type="EMBL" id="KAK5612659.1"/>
    </source>
</evidence>
<proteinExistence type="predicted"/>
<dbReference type="Proteomes" id="UP001311232">
    <property type="component" value="Unassembled WGS sequence"/>
</dbReference>
<accession>A0AAV9RUB9</accession>
<protein>
    <submittedName>
        <fullName evidence="2">Uncharacterized protein</fullName>
    </submittedName>
</protein>